<dbReference type="eggNOG" id="ENOG5030D31">
    <property type="taxonomic scope" value="Bacteria"/>
</dbReference>
<evidence type="ECO:0000313" key="4">
    <source>
        <dbReference type="Proteomes" id="UP000297014"/>
    </source>
</evidence>
<comment type="caution">
    <text evidence="1">The sequence shown here is derived from an EMBL/GenBank/DDBJ whole genome shotgun (WGS) entry which is preliminary data.</text>
</comment>
<dbReference type="RefSeq" id="WP_003323893.1">
    <property type="nucleotide sequence ID" value="NZ_ALPT02000037.1"/>
</dbReference>
<dbReference type="Proteomes" id="UP000002754">
    <property type="component" value="Unassembled WGS sequence"/>
</dbReference>
<reference evidence="1 3" key="1">
    <citation type="journal article" date="2014" name="Genome Announc.">
        <title>Draft Genome Sequence of Bacillus alcalophilus AV1934, a Classic Alkaliphile Isolated from Human Feces in 1934.</title>
        <authorList>
            <person name="Attie O."/>
            <person name="Jayaprakash A."/>
            <person name="Shah H."/>
            <person name="Paulsen I.T."/>
            <person name="Morino M."/>
            <person name="Takahashi Y."/>
            <person name="Narumi I."/>
            <person name="Sachidanandam R."/>
            <person name="Satoh K."/>
            <person name="Ito M."/>
            <person name="Krulwich T.A."/>
        </authorList>
    </citation>
    <scope>NUCLEOTIDE SEQUENCE [LARGE SCALE GENOMIC DNA]</scope>
    <source>
        <strain evidence="1 3">AV1934</strain>
    </source>
</reference>
<gene>
    <name evidence="2" type="ORF">AJ85_21360</name>
    <name evidence="1" type="ORF">BALCAV_0212150</name>
</gene>
<evidence type="ECO:0000313" key="1">
    <source>
        <dbReference type="EMBL" id="KGA97076.1"/>
    </source>
</evidence>
<dbReference type="EMBL" id="JALP01000305">
    <property type="protein sequence ID" value="THG88797.1"/>
    <property type="molecule type" value="Genomic_DNA"/>
</dbReference>
<name>A0A094WJR5_ALKAL</name>
<accession>A0A094WJR5</accession>
<dbReference type="OrthoDB" id="2878733at2"/>
<evidence type="ECO:0000313" key="2">
    <source>
        <dbReference type="EMBL" id="THG88797.1"/>
    </source>
</evidence>
<organism evidence="1 3">
    <name type="scientific">Alkalihalobacillus alcalophilus ATCC 27647 = CGMCC 1.3604</name>
    <dbReference type="NCBI Taxonomy" id="1218173"/>
    <lineage>
        <taxon>Bacteria</taxon>
        <taxon>Bacillati</taxon>
        <taxon>Bacillota</taxon>
        <taxon>Bacilli</taxon>
        <taxon>Bacillales</taxon>
        <taxon>Bacillaceae</taxon>
        <taxon>Alkalihalobacillus</taxon>
    </lineage>
</organism>
<sequence>MHSKQTVTYICETYFSGNQYFYKKELITFDSWNNPSSLAWSTPRPISEKTFKRRKKEGYKVIYTYNEKIPAKVIPFSK</sequence>
<reference evidence="2 4" key="2">
    <citation type="submission" date="2014-01" db="EMBL/GenBank/DDBJ databases">
        <title>Draft genome sequencing of Bacillus alcalophilus CGMCC 1.3604.</title>
        <authorList>
            <person name="Yang J."/>
            <person name="Diao L."/>
            <person name="Yang S."/>
        </authorList>
    </citation>
    <scope>NUCLEOTIDE SEQUENCE [LARGE SCALE GENOMIC DNA]</scope>
    <source>
        <strain evidence="2 4">CGMCC 1.3604</strain>
    </source>
</reference>
<dbReference type="EMBL" id="ALPT02000037">
    <property type="protein sequence ID" value="KGA97076.1"/>
    <property type="molecule type" value="Genomic_DNA"/>
</dbReference>
<evidence type="ECO:0000313" key="3">
    <source>
        <dbReference type="Proteomes" id="UP000002754"/>
    </source>
</evidence>
<proteinExistence type="predicted"/>
<protein>
    <submittedName>
        <fullName evidence="1">Uncharacterized protein</fullName>
    </submittedName>
</protein>
<dbReference type="AlphaFoldDB" id="A0A094WJR5"/>
<dbReference type="Proteomes" id="UP000297014">
    <property type="component" value="Unassembled WGS sequence"/>
</dbReference>
<keyword evidence="3" id="KW-1185">Reference proteome</keyword>